<sequence>MPCFLCERLPKLYTDFLETDVKNVGLVGLLDLCCASGCALRHGISISSLLSRILSLISESSLVDGLCSPSALRQSRQSKGKMRCLTPLYAHRPVVHPILGPTIHRPTHLIPTSCQTKRPIPLEVLQGHQLNLPPPPAKKSSTPPDIKTSIKLVRRVLGAARKATPEIRSDAQLWPTNLRVEDNWKGRGRWGEGRPDHLEWLGVPKKHKELMISLRAER</sequence>
<gene>
    <name evidence="1" type="ORF">O181_078295</name>
</gene>
<reference evidence="1" key="1">
    <citation type="submission" date="2021-03" db="EMBL/GenBank/DDBJ databases">
        <title>Draft genome sequence of rust myrtle Austropuccinia psidii MF-1, a brazilian biotype.</title>
        <authorList>
            <person name="Quecine M.C."/>
            <person name="Pachon D.M.R."/>
            <person name="Bonatelli M.L."/>
            <person name="Correr F.H."/>
            <person name="Franceschini L.M."/>
            <person name="Leite T.F."/>
            <person name="Margarido G.R.A."/>
            <person name="Almeida C.A."/>
            <person name="Ferrarezi J.A."/>
            <person name="Labate C.A."/>
        </authorList>
    </citation>
    <scope>NUCLEOTIDE SEQUENCE</scope>
    <source>
        <strain evidence="1">MF-1</strain>
    </source>
</reference>
<protein>
    <submittedName>
        <fullName evidence="1">Uncharacterized protein</fullName>
    </submittedName>
</protein>
<comment type="caution">
    <text evidence="1">The sequence shown here is derived from an EMBL/GenBank/DDBJ whole genome shotgun (WGS) entry which is preliminary data.</text>
</comment>
<evidence type="ECO:0000313" key="2">
    <source>
        <dbReference type="Proteomes" id="UP000765509"/>
    </source>
</evidence>
<name>A0A9Q3FJI3_9BASI</name>
<dbReference type="EMBL" id="AVOT02043157">
    <property type="protein sequence ID" value="MBW0538580.1"/>
    <property type="molecule type" value="Genomic_DNA"/>
</dbReference>
<proteinExistence type="predicted"/>
<evidence type="ECO:0000313" key="1">
    <source>
        <dbReference type="EMBL" id="MBW0538580.1"/>
    </source>
</evidence>
<dbReference type="OrthoDB" id="2499552at2759"/>
<accession>A0A9Q3FJI3</accession>
<keyword evidence="2" id="KW-1185">Reference proteome</keyword>
<organism evidence="1 2">
    <name type="scientific">Austropuccinia psidii MF-1</name>
    <dbReference type="NCBI Taxonomy" id="1389203"/>
    <lineage>
        <taxon>Eukaryota</taxon>
        <taxon>Fungi</taxon>
        <taxon>Dikarya</taxon>
        <taxon>Basidiomycota</taxon>
        <taxon>Pucciniomycotina</taxon>
        <taxon>Pucciniomycetes</taxon>
        <taxon>Pucciniales</taxon>
        <taxon>Sphaerophragmiaceae</taxon>
        <taxon>Austropuccinia</taxon>
    </lineage>
</organism>
<dbReference type="Proteomes" id="UP000765509">
    <property type="component" value="Unassembled WGS sequence"/>
</dbReference>
<dbReference type="AlphaFoldDB" id="A0A9Q3FJI3"/>